<dbReference type="VEuPathDB" id="FungiDB:VP01_2449g2"/>
<keyword evidence="3" id="KW-0732">Signal</keyword>
<dbReference type="PANTHER" id="PTHR28133:SF1">
    <property type="entry name" value="REQUIRED FOR RESPIRATORY GROWTH PROTEIN 7, MITOCHONDRIAL"/>
    <property type="match status" value="1"/>
</dbReference>
<comment type="caution">
    <text evidence="4">The sequence shown here is derived from an EMBL/GenBank/DDBJ whole genome shotgun (WGS) entry which is preliminary data.</text>
</comment>
<dbReference type="PANTHER" id="PTHR28133">
    <property type="entry name" value="REQUIRED FOR RESPIRATORY GROWTH PROTEIN 7, MITOCHONDRIAL"/>
    <property type="match status" value="1"/>
</dbReference>
<accession>A0A0L6V805</accession>
<protein>
    <recommendedName>
        <fullName evidence="6">Restriction endonuclease type IV Mrr domain-containing protein</fullName>
    </recommendedName>
</protein>
<feature type="chain" id="PRO_5005568267" description="Restriction endonuclease type IV Mrr domain-containing protein" evidence="3">
    <location>
        <begin position="18"/>
        <end position="383"/>
    </location>
</feature>
<proteinExistence type="predicted"/>
<evidence type="ECO:0008006" key="6">
    <source>
        <dbReference type="Google" id="ProtNLM"/>
    </source>
</evidence>
<evidence type="ECO:0000313" key="5">
    <source>
        <dbReference type="Proteomes" id="UP000037035"/>
    </source>
</evidence>
<dbReference type="EMBL" id="LAVV01007335">
    <property type="protein sequence ID" value="KNZ56265.1"/>
    <property type="molecule type" value="Genomic_DNA"/>
</dbReference>
<name>A0A0L6V805_9BASI</name>
<evidence type="ECO:0000256" key="2">
    <source>
        <dbReference type="ARBA" id="ARBA00023128"/>
    </source>
</evidence>
<evidence type="ECO:0000313" key="4">
    <source>
        <dbReference type="EMBL" id="KNZ56265.1"/>
    </source>
</evidence>
<sequence length="383" mass="42883">MALIFLLHFILIPQVLSSVCAAPPDLNRVGNTTTKFPGKSLALYGYLCTNGCPILTVLSSLIRFERQIRQRCTRFLVDTSRMRLNTLKHQIYVLRLSSSELSCQARSFKPQSFQPRGAIERRTRRFSISAASRDNQVVGPPAAAEIYPDETSVEHFNTPQRKNYSLIGNLYEQHSLKCMQEILLMKDVVHVGKRGSQDGGIDIRGWLYSNHKTEISAPQHGGPGGDQVEQTKGIDNQRHERFIRAIAQCKCSRVELKLIRELEGLVASSSTYINPNASRPTIGLLFAARGFTSASLTRAERSPFPLILITLDLPSTLVLSLDDVDSARIYGNNHLCKISHCYPNPIAVQLIRPFEFIRVSKLTSDGLPAEQSWILVDRTIIKP</sequence>
<keyword evidence="2" id="KW-0496">Mitochondrion</keyword>
<keyword evidence="5" id="KW-1185">Reference proteome</keyword>
<organism evidence="4 5">
    <name type="scientific">Puccinia sorghi</name>
    <dbReference type="NCBI Taxonomy" id="27349"/>
    <lineage>
        <taxon>Eukaryota</taxon>
        <taxon>Fungi</taxon>
        <taxon>Dikarya</taxon>
        <taxon>Basidiomycota</taxon>
        <taxon>Pucciniomycotina</taxon>
        <taxon>Pucciniomycetes</taxon>
        <taxon>Pucciniales</taxon>
        <taxon>Pucciniaceae</taxon>
        <taxon>Puccinia</taxon>
    </lineage>
</organism>
<dbReference type="Pfam" id="PF10356">
    <property type="entry name" value="RRG7"/>
    <property type="match status" value="1"/>
</dbReference>
<gene>
    <name evidence="4" type="ORF">VP01_2449g2</name>
</gene>
<comment type="subcellular location">
    <subcellularLocation>
        <location evidence="1">Mitochondrion</location>
    </subcellularLocation>
</comment>
<dbReference type="Proteomes" id="UP000037035">
    <property type="component" value="Unassembled WGS sequence"/>
</dbReference>
<dbReference type="OrthoDB" id="2505513at2759"/>
<reference evidence="4 5" key="1">
    <citation type="submission" date="2015-08" db="EMBL/GenBank/DDBJ databases">
        <title>Next Generation Sequencing and Analysis of the Genome of Puccinia sorghi L Schw, the Causal Agent of Maize Common Rust.</title>
        <authorList>
            <person name="Rochi L."/>
            <person name="Burguener G."/>
            <person name="Darino M."/>
            <person name="Turjanski A."/>
            <person name="Kreff E."/>
            <person name="Dieguez M.J."/>
            <person name="Sacco F."/>
        </authorList>
    </citation>
    <scope>NUCLEOTIDE SEQUENCE [LARGE SCALE GENOMIC DNA]</scope>
    <source>
        <strain evidence="4 5">RO10H11247</strain>
    </source>
</reference>
<dbReference type="InterPro" id="IPR018828">
    <property type="entry name" value="RRG7"/>
</dbReference>
<evidence type="ECO:0000256" key="1">
    <source>
        <dbReference type="ARBA" id="ARBA00004173"/>
    </source>
</evidence>
<dbReference type="AlphaFoldDB" id="A0A0L6V805"/>
<evidence type="ECO:0000256" key="3">
    <source>
        <dbReference type="SAM" id="SignalP"/>
    </source>
</evidence>
<dbReference type="GO" id="GO:0005739">
    <property type="term" value="C:mitochondrion"/>
    <property type="evidence" value="ECO:0007669"/>
    <property type="project" value="UniProtKB-SubCell"/>
</dbReference>
<feature type="signal peptide" evidence="3">
    <location>
        <begin position="1"/>
        <end position="17"/>
    </location>
</feature>